<dbReference type="PANTHER" id="PTHR47990">
    <property type="entry name" value="2-OXOGLUTARATE (2OG) AND FE(II)-DEPENDENT OXYGENASE SUPERFAMILY PROTEIN-RELATED"/>
    <property type="match status" value="1"/>
</dbReference>
<dbReference type="EnsemblPlants" id="LPERR04G22800.1">
    <property type="protein sequence ID" value="LPERR04G22800.1"/>
    <property type="gene ID" value="LPERR04G22800"/>
</dbReference>
<dbReference type="Gramene" id="LPERR04G22800.1">
    <property type="protein sequence ID" value="LPERR04G22800.1"/>
    <property type="gene ID" value="LPERR04G22800"/>
</dbReference>
<dbReference type="Gene3D" id="2.60.120.330">
    <property type="entry name" value="B-lactam Antibiotic, Isopenicillin N Synthase, Chain"/>
    <property type="match status" value="1"/>
</dbReference>
<comment type="similarity">
    <text evidence="5">Belongs to the iron/ascorbate-dependent oxidoreductase family.</text>
</comment>
<dbReference type="GO" id="GO:0016491">
    <property type="term" value="F:oxidoreductase activity"/>
    <property type="evidence" value="ECO:0007669"/>
    <property type="project" value="UniProtKB-KW"/>
</dbReference>
<evidence type="ECO:0000256" key="2">
    <source>
        <dbReference type="ARBA" id="ARBA00022723"/>
    </source>
</evidence>
<dbReference type="GO" id="GO:0046872">
    <property type="term" value="F:metal ion binding"/>
    <property type="evidence" value="ECO:0007669"/>
    <property type="project" value="UniProtKB-KW"/>
</dbReference>
<proteinExistence type="inferred from homology"/>
<dbReference type="PRINTS" id="PR00682">
    <property type="entry name" value="IPNSYNTHASE"/>
</dbReference>
<evidence type="ECO:0000256" key="4">
    <source>
        <dbReference type="ARBA" id="ARBA00023004"/>
    </source>
</evidence>
<evidence type="ECO:0000313" key="7">
    <source>
        <dbReference type="EnsemblPlants" id="LPERR04G22800.1"/>
    </source>
</evidence>
<dbReference type="Pfam" id="PF03171">
    <property type="entry name" value="2OG-FeII_Oxy"/>
    <property type="match status" value="1"/>
</dbReference>
<dbReference type="Proteomes" id="UP000032180">
    <property type="component" value="Chromosome 4"/>
</dbReference>
<evidence type="ECO:0000256" key="5">
    <source>
        <dbReference type="RuleBase" id="RU003682"/>
    </source>
</evidence>
<protein>
    <recommendedName>
        <fullName evidence="6">Fe2OG dioxygenase domain-containing protein</fullName>
    </recommendedName>
</protein>
<evidence type="ECO:0000256" key="1">
    <source>
        <dbReference type="ARBA" id="ARBA00001961"/>
    </source>
</evidence>
<reference evidence="7 8" key="1">
    <citation type="submission" date="2012-08" db="EMBL/GenBank/DDBJ databases">
        <title>Oryza genome evolution.</title>
        <authorList>
            <person name="Wing R.A."/>
        </authorList>
    </citation>
    <scope>NUCLEOTIDE SEQUENCE</scope>
</reference>
<dbReference type="PROSITE" id="PS51471">
    <property type="entry name" value="FE2OG_OXY"/>
    <property type="match status" value="1"/>
</dbReference>
<dbReference type="InterPro" id="IPR005123">
    <property type="entry name" value="Oxoglu/Fe-dep_dioxygenase_dom"/>
</dbReference>
<keyword evidence="2 5" id="KW-0479">Metal-binding</keyword>
<organism evidence="7 8">
    <name type="scientific">Leersia perrieri</name>
    <dbReference type="NCBI Taxonomy" id="77586"/>
    <lineage>
        <taxon>Eukaryota</taxon>
        <taxon>Viridiplantae</taxon>
        <taxon>Streptophyta</taxon>
        <taxon>Embryophyta</taxon>
        <taxon>Tracheophyta</taxon>
        <taxon>Spermatophyta</taxon>
        <taxon>Magnoliopsida</taxon>
        <taxon>Liliopsida</taxon>
        <taxon>Poales</taxon>
        <taxon>Poaceae</taxon>
        <taxon>BOP clade</taxon>
        <taxon>Oryzoideae</taxon>
        <taxon>Oryzeae</taxon>
        <taxon>Oryzinae</taxon>
        <taxon>Leersia</taxon>
    </lineage>
</organism>
<dbReference type="STRING" id="77586.A0A0D9WA89"/>
<keyword evidence="3 5" id="KW-0560">Oxidoreductase</keyword>
<feature type="domain" description="Fe2OG dioxygenase" evidence="6">
    <location>
        <begin position="180"/>
        <end position="278"/>
    </location>
</feature>
<keyword evidence="4 5" id="KW-0408">Iron</keyword>
<dbReference type="AlphaFoldDB" id="A0A0D9WA89"/>
<dbReference type="SUPFAM" id="SSF51197">
    <property type="entry name" value="Clavaminate synthase-like"/>
    <property type="match status" value="1"/>
</dbReference>
<dbReference type="HOGENOM" id="CLU_010119_16_3_1"/>
<dbReference type="InterPro" id="IPR050231">
    <property type="entry name" value="Iron_ascorbate_oxido_reductase"/>
</dbReference>
<dbReference type="InterPro" id="IPR027443">
    <property type="entry name" value="IPNS-like_sf"/>
</dbReference>
<dbReference type="Pfam" id="PF14226">
    <property type="entry name" value="DIOX_N"/>
    <property type="match status" value="1"/>
</dbReference>
<comment type="cofactor">
    <cofactor evidence="1">
        <name>L-ascorbate</name>
        <dbReference type="ChEBI" id="CHEBI:38290"/>
    </cofactor>
</comment>
<reference evidence="8" key="2">
    <citation type="submission" date="2013-12" db="EMBL/GenBank/DDBJ databases">
        <authorList>
            <person name="Yu Y."/>
            <person name="Lee S."/>
            <person name="de Baynast K."/>
            <person name="Wissotski M."/>
            <person name="Liu L."/>
            <person name="Talag J."/>
            <person name="Goicoechea J."/>
            <person name="Angelova A."/>
            <person name="Jetty R."/>
            <person name="Kudrna D."/>
            <person name="Golser W."/>
            <person name="Rivera L."/>
            <person name="Zhang J."/>
            <person name="Wing R."/>
        </authorList>
    </citation>
    <scope>NUCLEOTIDE SEQUENCE</scope>
</reference>
<sequence>MASEDKNGAGALPVVDLAPFLTTGDEDGTTAVREACREYGFFRVVNHGVPPQLMARALELSAAFFALPDEEKAKVRPVEGSEAPLPAGYARQPAHSADKNEYLLAFDPQLGFNRYPSEPSGFEGGFLELSDVHLLLLLLIREELEECYVKLTKLGVLIQILNECMGLQPGFLKEYNSDRSFDFMALLRYFPAMADENNGISEHQDGNCITFVLQDSVGGLEVFKDGAWVPADPVEGTIVVNLGDVIQVLTNNKMKSAMHRVVRMPEAHRHSLAFFFNVHGDRWVEPLPEFTEKIGEAPRYRKFLYREYQQLRMRNKTHPPSRPEDVVHITHYAICITKRMAIDPSNVDPHFLRRLLSSTEVFPEG</sequence>
<evidence type="ECO:0000313" key="8">
    <source>
        <dbReference type="Proteomes" id="UP000032180"/>
    </source>
</evidence>
<name>A0A0D9WA89_9ORYZ</name>
<accession>A0A0D9WA89</accession>
<reference evidence="7" key="3">
    <citation type="submission" date="2015-04" db="UniProtKB">
        <authorList>
            <consortium name="EnsemblPlants"/>
        </authorList>
    </citation>
    <scope>IDENTIFICATION</scope>
</reference>
<evidence type="ECO:0000256" key="3">
    <source>
        <dbReference type="ARBA" id="ARBA00023002"/>
    </source>
</evidence>
<dbReference type="InterPro" id="IPR044861">
    <property type="entry name" value="IPNS-like_FE2OG_OXY"/>
</dbReference>
<evidence type="ECO:0000259" key="6">
    <source>
        <dbReference type="PROSITE" id="PS51471"/>
    </source>
</evidence>
<dbReference type="eggNOG" id="KOG0143">
    <property type="taxonomic scope" value="Eukaryota"/>
</dbReference>
<dbReference type="InterPro" id="IPR026992">
    <property type="entry name" value="DIOX_N"/>
</dbReference>
<keyword evidence="8" id="KW-1185">Reference proteome</keyword>